<dbReference type="Pfam" id="PF07690">
    <property type="entry name" value="MFS_1"/>
    <property type="match status" value="1"/>
</dbReference>
<evidence type="ECO:0000256" key="1">
    <source>
        <dbReference type="ARBA" id="ARBA00022692"/>
    </source>
</evidence>
<evidence type="ECO:0000256" key="2">
    <source>
        <dbReference type="ARBA" id="ARBA00022989"/>
    </source>
</evidence>
<accession>A0AB34JIZ4</accession>
<evidence type="ECO:0000313" key="6">
    <source>
        <dbReference type="EMBL" id="KAL1520747.1"/>
    </source>
</evidence>
<dbReference type="PANTHER" id="PTHR23121">
    <property type="entry name" value="SODIUM-DEPENDENT GLUCOSE TRANSPORTER 1"/>
    <property type="match status" value="1"/>
</dbReference>
<comment type="caution">
    <text evidence="6">The sequence shown here is derived from an EMBL/GenBank/DDBJ whole genome shotgun (WGS) entry which is preliminary data.</text>
</comment>
<gene>
    <name evidence="6" type="ORF">AB1Y20_022313</name>
</gene>
<feature type="transmembrane region" description="Helical" evidence="5">
    <location>
        <begin position="37"/>
        <end position="56"/>
    </location>
</feature>
<feature type="transmembrane region" description="Helical" evidence="5">
    <location>
        <begin position="480"/>
        <end position="502"/>
    </location>
</feature>
<sequence length="513" mass="55575">MREGRWADDESSSGEEDEQPLLSRKKKPPPSASLERLLTLAYFCVMAINGGMIGAFGPSLQMLERATGLTEYEVGKFVMQNRVSKLVGTLAWCAYAQFLQEEQHCGRPRGQPTHKLITVLLCATAVFSFVIGHLGSSARALQVSLICWGFVYGVTDSGVTSLTLWRWAHDDRRRRFDVALLNSGFTVGALITPVLVAASLRYGGGRWTFDVVAAAAVGLAALFPSLPDAPMPPPAAAAEDDSCAALAVVGSSGGLERGKSSELGLDEYEGRTFRAHGAEAHVTSRQMSKLARQEATKLVRVARQQLRALHSPSDELLHQALLVTAMCTVLMVTTGSEHALATWLAPFGVREGALGEQRMAVMSSTFWGVMCAGRIAWTFLSAIVSSSWPMLFFDIGIALFSSLLLFGYGSFSAPEGVLWAGAIGVGIGVSSALPCAYTLPSEAQVPMTPWVITLLNTANTFGETTFPYLVGFAFDRHLHWALGALLAVSQVISLNLAVYAWMRTQRRRYRMRL</sequence>
<keyword evidence="3 5" id="KW-0472">Membrane</keyword>
<dbReference type="Proteomes" id="UP001515480">
    <property type="component" value="Unassembled WGS sequence"/>
</dbReference>
<keyword evidence="7" id="KW-1185">Reference proteome</keyword>
<feature type="compositionally biased region" description="Acidic residues" evidence="4">
    <location>
        <begin position="9"/>
        <end position="19"/>
    </location>
</feature>
<feature type="transmembrane region" description="Helical" evidence="5">
    <location>
        <begin position="391"/>
        <end position="411"/>
    </location>
</feature>
<reference evidence="6 7" key="1">
    <citation type="journal article" date="2024" name="Science">
        <title>Giant polyketide synthase enzymes in the biosynthesis of giant marine polyether toxins.</title>
        <authorList>
            <person name="Fallon T.R."/>
            <person name="Shende V.V."/>
            <person name="Wierzbicki I.H."/>
            <person name="Pendleton A.L."/>
            <person name="Watervoot N.F."/>
            <person name="Auber R.P."/>
            <person name="Gonzalez D.J."/>
            <person name="Wisecaver J.H."/>
            <person name="Moore B.S."/>
        </authorList>
    </citation>
    <scope>NUCLEOTIDE SEQUENCE [LARGE SCALE GENOMIC DNA]</scope>
    <source>
        <strain evidence="6 7">12B1</strain>
    </source>
</reference>
<keyword evidence="2 5" id="KW-1133">Transmembrane helix</keyword>
<feature type="transmembrane region" description="Helical" evidence="5">
    <location>
        <begin position="141"/>
        <end position="167"/>
    </location>
</feature>
<dbReference type="GO" id="GO:0022857">
    <property type="term" value="F:transmembrane transporter activity"/>
    <property type="evidence" value="ECO:0007669"/>
    <property type="project" value="InterPro"/>
</dbReference>
<keyword evidence="1 5" id="KW-0812">Transmembrane</keyword>
<evidence type="ECO:0000256" key="4">
    <source>
        <dbReference type="SAM" id="MobiDB-lite"/>
    </source>
</evidence>
<proteinExistence type="predicted"/>
<evidence type="ECO:0000256" key="3">
    <source>
        <dbReference type="ARBA" id="ARBA00023136"/>
    </source>
</evidence>
<dbReference type="Gene3D" id="1.20.1250.20">
    <property type="entry name" value="MFS general substrate transporter like domains"/>
    <property type="match status" value="2"/>
</dbReference>
<dbReference type="PANTHER" id="PTHR23121:SF9">
    <property type="entry name" value="SODIUM-DEPENDENT GLUCOSE TRANSPORTER 1"/>
    <property type="match status" value="1"/>
</dbReference>
<feature type="transmembrane region" description="Helical" evidence="5">
    <location>
        <begin position="206"/>
        <end position="223"/>
    </location>
</feature>
<organism evidence="6 7">
    <name type="scientific">Prymnesium parvum</name>
    <name type="common">Toxic golden alga</name>
    <dbReference type="NCBI Taxonomy" id="97485"/>
    <lineage>
        <taxon>Eukaryota</taxon>
        <taxon>Haptista</taxon>
        <taxon>Haptophyta</taxon>
        <taxon>Prymnesiophyceae</taxon>
        <taxon>Prymnesiales</taxon>
        <taxon>Prymnesiaceae</taxon>
        <taxon>Prymnesium</taxon>
    </lineage>
</organism>
<feature type="region of interest" description="Disordered" evidence="4">
    <location>
        <begin position="1"/>
        <end position="31"/>
    </location>
</feature>
<dbReference type="SUPFAM" id="SSF103473">
    <property type="entry name" value="MFS general substrate transporter"/>
    <property type="match status" value="1"/>
</dbReference>
<evidence type="ECO:0000256" key="5">
    <source>
        <dbReference type="SAM" id="Phobius"/>
    </source>
</evidence>
<dbReference type="EMBL" id="JBGBPQ010000008">
    <property type="protein sequence ID" value="KAL1520747.1"/>
    <property type="molecule type" value="Genomic_DNA"/>
</dbReference>
<feature type="transmembrane region" description="Helical" evidence="5">
    <location>
        <begin position="417"/>
        <end position="439"/>
    </location>
</feature>
<feature type="transmembrane region" description="Helical" evidence="5">
    <location>
        <begin position="116"/>
        <end position="135"/>
    </location>
</feature>
<protein>
    <submittedName>
        <fullName evidence="6">Uncharacterized protein</fullName>
    </submittedName>
</protein>
<feature type="transmembrane region" description="Helical" evidence="5">
    <location>
        <begin position="365"/>
        <end position="384"/>
    </location>
</feature>
<dbReference type="AlphaFoldDB" id="A0AB34JIZ4"/>
<feature type="transmembrane region" description="Helical" evidence="5">
    <location>
        <begin position="179"/>
        <end position="200"/>
    </location>
</feature>
<name>A0AB34JIZ4_PRYPA</name>
<dbReference type="InterPro" id="IPR011701">
    <property type="entry name" value="MFS"/>
</dbReference>
<dbReference type="InterPro" id="IPR036259">
    <property type="entry name" value="MFS_trans_sf"/>
</dbReference>
<evidence type="ECO:0000313" key="7">
    <source>
        <dbReference type="Proteomes" id="UP001515480"/>
    </source>
</evidence>